<name>A0AC61YA15_9FLAO</name>
<sequence length="379" mass="44798">MRILLVGEYSRLHNSLKEGLQQLGHEVTIIATGDYFKNFPADIKLTRKYDQGILRKFKITIYLIFRKDITQISITKQFFKHKKKLMNYDIVQLINERPFSIKGKNALKIIDFLKQNNKKLHLLACGTDYISVKYAADKKFRYSILSPLFEKKINKKKYLHIIDYISKRSYQYHQKVFRKISSISASDIDYVLPYQNHPYFKGLIPNPINTKKLTYREFEKYSPIVIFHGINKTNYYKKGNDIFDASLKIIQKKYKNKVDIITVSNLPYIEYIEKYNSAHILLDQIYAYDQGYNALEAMAKGKVVFTGAEKEFLEYYNLQEDEVCINALPDVNYLVEKLSWLIENPSKIQEIGKNARSFIEEHHDYKKVAQEYIKVYETN</sequence>
<gene>
    <name evidence="1" type="ORF">FVB9532_02509</name>
</gene>
<protein>
    <submittedName>
        <fullName evidence="1">Uncharacterized protein</fullName>
    </submittedName>
</protein>
<comment type="caution">
    <text evidence="1">The sequence shown here is derived from an EMBL/GenBank/DDBJ whole genome shotgun (WGS) entry which is preliminary data.</text>
</comment>
<keyword evidence="2" id="KW-1185">Reference proteome</keyword>
<organism evidence="1 2">
    <name type="scientific">Mesonia oceanica</name>
    <dbReference type="NCBI Taxonomy" id="2687242"/>
    <lineage>
        <taxon>Bacteria</taxon>
        <taxon>Pseudomonadati</taxon>
        <taxon>Bacteroidota</taxon>
        <taxon>Flavobacteriia</taxon>
        <taxon>Flavobacteriales</taxon>
        <taxon>Flavobacteriaceae</taxon>
        <taxon>Mesonia</taxon>
    </lineage>
</organism>
<reference evidence="1" key="1">
    <citation type="submission" date="2019-09" db="EMBL/GenBank/DDBJ databases">
        <authorList>
            <person name="Rodrigo-Torres L."/>
            <person name="Arahal R. D."/>
            <person name="Lucena T."/>
        </authorList>
    </citation>
    <scope>NUCLEOTIDE SEQUENCE</scope>
    <source>
        <strain evidence="1">ISS653</strain>
    </source>
</reference>
<evidence type="ECO:0000313" key="1">
    <source>
        <dbReference type="EMBL" id="VVV01224.1"/>
    </source>
</evidence>
<accession>A0AC61YA15</accession>
<proteinExistence type="predicted"/>
<evidence type="ECO:0000313" key="2">
    <source>
        <dbReference type="Proteomes" id="UP000356253"/>
    </source>
</evidence>
<dbReference type="Proteomes" id="UP000356253">
    <property type="component" value="Unassembled WGS sequence"/>
</dbReference>
<dbReference type="EMBL" id="CABVMM010000009">
    <property type="protein sequence ID" value="VVV01224.1"/>
    <property type="molecule type" value="Genomic_DNA"/>
</dbReference>